<sequence length="249" mass="26768">MTDNRGFRVDPEVGTLDIEWRELVEAPLSSELTLVLGTGLLALVLVAQRRLWRVTRNVVTIVHEGGHALVALITGRRLMSIRLHSDTSGVTVSRGRRNGPGMVFTVLAGYLASPLLGLAAAAAMVSQRHVVLLWVTVGLLAAMLLLIRNLFGVVSLVLTGALVFCVSWFAPESVQVAFGYAFSWFLLFGGVRPVLELRVLRRGPGPRDSDPDQLARLAGGSALLWTVVFFLVAIGSLAFGGLMLLSSPS</sequence>
<dbReference type="KEGG" id="acad:UA74_21175"/>
<dbReference type="RefSeq" id="WP_232237357.1">
    <property type="nucleotide sequence ID" value="NZ_CP016076.1"/>
</dbReference>
<evidence type="ECO:0000313" key="2">
    <source>
        <dbReference type="EMBL" id="APU16260.1"/>
    </source>
</evidence>
<keyword evidence="1" id="KW-1133">Transmembrane helix</keyword>
<feature type="transmembrane region" description="Helical" evidence="1">
    <location>
        <begin position="28"/>
        <end position="47"/>
    </location>
</feature>
<proteinExistence type="predicted"/>
<feature type="transmembrane region" description="Helical" evidence="1">
    <location>
        <begin position="154"/>
        <end position="171"/>
    </location>
</feature>
<evidence type="ECO:0000313" key="3">
    <source>
        <dbReference type="Proteomes" id="UP000185511"/>
    </source>
</evidence>
<feature type="transmembrane region" description="Helical" evidence="1">
    <location>
        <begin position="177"/>
        <end position="195"/>
    </location>
</feature>
<keyword evidence="3" id="KW-1185">Reference proteome</keyword>
<accession>A0AAC9LG58</accession>
<protein>
    <submittedName>
        <fullName evidence="2">Peptidase M50B</fullName>
    </submittedName>
</protein>
<organism evidence="2 3">
    <name type="scientific">Actinoalloteichus fjordicus</name>
    <dbReference type="NCBI Taxonomy" id="1612552"/>
    <lineage>
        <taxon>Bacteria</taxon>
        <taxon>Bacillati</taxon>
        <taxon>Actinomycetota</taxon>
        <taxon>Actinomycetes</taxon>
        <taxon>Pseudonocardiales</taxon>
        <taxon>Pseudonocardiaceae</taxon>
        <taxon>Actinoalloteichus</taxon>
    </lineage>
</organism>
<keyword evidence="1" id="KW-0812">Transmembrane</keyword>
<dbReference type="EMBL" id="CP016076">
    <property type="protein sequence ID" value="APU16260.1"/>
    <property type="molecule type" value="Genomic_DNA"/>
</dbReference>
<feature type="transmembrane region" description="Helical" evidence="1">
    <location>
        <begin position="222"/>
        <end position="245"/>
    </location>
</feature>
<reference evidence="3" key="1">
    <citation type="submission" date="2016-06" db="EMBL/GenBank/DDBJ databases">
        <title>Complete genome sequence of Actinoalloteichus fjordicus DSM 46855 (=ADI127-17), type strain of the new species Actinoalloteichus fjordicus.</title>
        <authorList>
            <person name="Ruckert C."/>
            <person name="Nouioui I."/>
            <person name="Willmese J."/>
            <person name="van Wezel G."/>
            <person name="Klenk H.-P."/>
            <person name="Kalinowski J."/>
            <person name="Zotchev S.B."/>
        </authorList>
    </citation>
    <scope>NUCLEOTIDE SEQUENCE [LARGE SCALE GENOMIC DNA]</scope>
    <source>
        <strain evidence="3">ADI127-7</strain>
    </source>
</reference>
<gene>
    <name evidence="2" type="ORF">UA74_21175</name>
</gene>
<dbReference type="InterPro" id="IPR049500">
    <property type="entry name" value="Peptidase_M50B-like"/>
</dbReference>
<keyword evidence="1" id="KW-0472">Membrane</keyword>
<feature type="transmembrane region" description="Helical" evidence="1">
    <location>
        <begin position="131"/>
        <end position="147"/>
    </location>
</feature>
<evidence type="ECO:0000256" key="1">
    <source>
        <dbReference type="SAM" id="Phobius"/>
    </source>
</evidence>
<dbReference type="AlphaFoldDB" id="A0AAC9LG58"/>
<dbReference type="Pfam" id="PF13398">
    <property type="entry name" value="Peptidase_M50B"/>
    <property type="match status" value="1"/>
</dbReference>
<dbReference type="Proteomes" id="UP000185511">
    <property type="component" value="Chromosome"/>
</dbReference>
<feature type="transmembrane region" description="Helical" evidence="1">
    <location>
        <begin position="103"/>
        <end position="125"/>
    </location>
</feature>
<name>A0AAC9LG58_9PSEU</name>